<dbReference type="InterPro" id="IPR036291">
    <property type="entry name" value="NAD(P)-bd_dom_sf"/>
</dbReference>
<gene>
    <name evidence="10" type="ORF">CH357_00310</name>
</gene>
<dbReference type="OrthoDB" id="9781411at2"/>
<feature type="transmembrane region" description="Helical" evidence="8">
    <location>
        <begin position="98"/>
        <end position="118"/>
    </location>
</feature>
<dbReference type="Gene3D" id="1.20.1530.20">
    <property type="match status" value="1"/>
</dbReference>
<comment type="subcellular location">
    <subcellularLocation>
        <location evidence="1">Membrane</location>
        <topology evidence="1">Multi-pass membrane protein</topology>
    </subcellularLocation>
</comment>
<dbReference type="InterPro" id="IPR006153">
    <property type="entry name" value="Cation/H_exchanger_TM"/>
</dbReference>
<dbReference type="GO" id="GO:0016020">
    <property type="term" value="C:membrane"/>
    <property type="evidence" value="ECO:0007669"/>
    <property type="project" value="UniProtKB-SubCell"/>
</dbReference>
<dbReference type="SUPFAM" id="SSF51735">
    <property type="entry name" value="NAD(P)-binding Rossmann-fold domains"/>
    <property type="match status" value="1"/>
</dbReference>
<dbReference type="Pfam" id="PF00999">
    <property type="entry name" value="Na_H_Exchanger"/>
    <property type="match status" value="1"/>
</dbReference>
<feature type="transmembrane region" description="Helical" evidence="8">
    <location>
        <begin position="252"/>
        <end position="268"/>
    </location>
</feature>
<feature type="transmembrane region" description="Helical" evidence="8">
    <location>
        <begin position="366"/>
        <end position="384"/>
    </location>
</feature>
<feature type="transmembrane region" description="Helical" evidence="8">
    <location>
        <begin position="162"/>
        <end position="180"/>
    </location>
</feature>
<evidence type="ECO:0000256" key="6">
    <source>
        <dbReference type="ARBA" id="ARBA00023136"/>
    </source>
</evidence>
<reference evidence="10 11" key="1">
    <citation type="submission" date="2017-07" db="EMBL/GenBank/DDBJ databases">
        <title>Leptospira spp. isolated from tropical soils.</title>
        <authorList>
            <person name="Thibeaux R."/>
            <person name="Iraola G."/>
            <person name="Ferres I."/>
            <person name="Bierque E."/>
            <person name="Girault D."/>
            <person name="Soupe-Gilbert M.-E."/>
            <person name="Picardeau M."/>
            <person name="Goarant C."/>
        </authorList>
    </citation>
    <scope>NUCLEOTIDE SEQUENCE [LARGE SCALE GENOMIC DNA]</scope>
    <source>
        <strain evidence="10 11">MCA1-C-A1</strain>
    </source>
</reference>
<dbReference type="AlphaFoldDB" id="A0A2M9XH87"/>
<protein>
    <submittedName>
        <fullName evidence="10">Potassium transporter Kef</fullName>
    </submittedName>
</protein>
<evidence type="ECO:0000256" key="5">
    <source>
        <dbReference type="ARBA" id="ARBA00022989"/>
    </source>
</evidence>
<feature type="compositionally biased region" description="Basic residues" evidence="7">
    <location>
        <begin position="574"/>
        <end position="592"/>
    </location>
</feature>
<dbReference type="Gene3D" id="3.40.50.720">
    <property type="entry name" value="NAD(P)-binding Rossmann-like Domain"/>
    <property type="match status" value="1"/>
</dbReference>
<feature type="region of interest" description="Disordered" evidence="7">
    <location>
        <begin position="566"/>
        <end position="592"/>
    </location>
</feature>
<evidence type="ECO:0000256" key="8">
    <source>
        <dbReference type="SAM" id="Phobius"/>
    </source>
</evidence>
<keyword evidence="4 8" id="KW-0812">Transmembrane</keyword>
<dbReference type="GO" id="GO:0015297">
    <property type="term" value="F:antiporter activity"/>
    <property type="evidence" value="ECO:0007669"/>
    <property type="project" value="InterPro"/>
</dbReference>
<dbReference type="InterPro" id="IPR038770">
    <property type="entry name" value="Na+/solute_symporter_sf"/>
</dbReference>
<feature type="transmembrane region" description="Helical" evidence="8">
    <location>
        <begin position="130"/>
        <end position="150"/>
    </location>
</feature>
<keyword evidence="11" id="KW-1185">Reference proteome</keyword>
<feature type="transmembrane region" description="Helical" evidence="8">
    <location>
        <begin position="303"/>
        <end position="325"/>
    </location>
</feature>
<keyword evidence="3" id="KW-0813">Transport</keyword>
<accession>A0A2M9XH87</accession>
<dbReference type="Pfam" id="PF02254">
    <property type="entry name" value="TrkA_N"/>
    <property type="match status" value="1"/>
</dbReference>
<keyword evidence="5 8" id="KW-1133">Transmembrane helix</keyword>
<feature type="transmembrane region" description="Helical" evidence="8">
    <location>
        <begin position="6"/>
        <end position="26"/>
    </location>
</feature>
<sequence>MEHHSLTLLVDIALSIIFATLFAIIAKAFKQPLVLGYVVAGLIIGPLFGPYVGGKLTIGYVKSEESIELISEIGLILLLFIIGLEIDLKELARMGRSMFALGVLQFFLGVAAAWFAFRTFFPPTPGNFDLLYFAIALSLSSTMIVVKLLHDKFEISTVAGRLTIGVLVLQDIWAILFMGIQPDLQDPQVLNVLTSLVKGIALVAFSFLISRFILSKLFLFAASKPELVLITSIAWCFFLCGVAEKLQLSKEMGALIAGVSIAAFPYGADVISKLSGIRDFFITLFFVALGMKIQAPSASDLGLAFLAVGFVLVSRVLIVAPTVFFSGKGLRAGIVAGLNLAQISEFSLVILALGVQKEHIGKDLQAIVLTSMIIASIISTYVILFNDKIARGIIAFLSLFGVKENKEPLESQVTGETKRDIVVLGYFRIAQGLIDGIEESKPSWLKRMLVVDFNPIYRQTLESKGIRWAYGDLANPESLHHLGIEEARYIVCTVSDMILKGTTNRRLLESLKSICRHHQPKIILTTDDPKEAEVLRNNGAAHVIVPGKISGLSLFTELSQMVDVNGSGPVAKSTKVKPKKTTSNKKKVQKTK</sequence>
<evidence type="ECO:0000259" key="9">
    <source>
        <dbReference type="PROSITE" id="PS51201"/>
    </source>
</evidence>
<organism evidence="10 11">
    <name type="scientific">Leptospira hartskeerlii</name>
    <dbReference type="NCBI Taxonomy" id="2023177"/>
    <lineage>
        <taxon>Bacteria</taxon>
        <taxon>Pseudomonadati</taxon>
        <taxon>Spirochaetota</taxon>
        <taxon>Spirochaetia</taxon>
        <taxon>Leptospirales</taxon>
        <taxon>Leptospiraceae</taxon>
        <taxon>Leptospira</taxon>
    </lineage>
</organism>
<evidence type="ECO:0000256" key="3">
    <source>
        <dbReference type="ARBA" id="ARBA00022448"/>
    </source>
</evidence>
<feature type="transmembrane region" description="Helical" evidence="8">
    <location>
        <begin position="69"/>
        <end position="86"/>
    </location>
</feature>
<evidence type="ECO:0000313" key="11">
    <source>
        <dbReference type="Proteomes" id="UP000232196"/>
    </source>
</evidence>
<evidence type="ECO:0000256" key="1">
    <source>
        <dbReference type="ARBA" id="ARBA00004141"/>
    </source>
</evidence>
<keyword evidence="6 8" id="KW-0472">Membrane</keyword>
<dbReference type="InterPro" id="IPR003148">
    <property type="entry name" value="RCK_N"/>
</dbReference>
<dbReference type="PANTHER" id="PTHR42751:SF3">
    <property type="entry name" value="SODIUM_GLUTAMATE SYMPORTER"/>
    <property type="match status" value="1"/>
</dbReference>
<comment type="similarity">
    <text evidence="2">Belongs to the monovalent cation:proton antiporter 2 (CPA2) transporter (TC 2.A.37) family.</text>
</comment>
<evidence type="ECO:0000256" key="2">
    <source>
        <dbReference type="ARBA" id="ARBA00005551"/>
    </source>
</evidence>
<dbReference type="GO" id="GO:0006813">
    <property type="term" value="P:potassium ion transport"/>
    <property type="evidence" value="ECO:0007669"/>
    <property type="project" value="InterPro"/>
</dbReference>
<evidence type="ECO:0000256" key="7">
    <source>
        <dbReference type="SAM" id="MobiDB-lite"/>
    </source>
</evidence>
<evidence type="ECO:0000313" key="10">
    <source>
        <dbReference type="EMBL" id="PJZ27047.1"/>
    </source>
</evidence>
<feature type="domain" description="RCK N-terminal" evidence="9">
    <location>
        <begin position="418"/>
        <end position="545"/>
    </location>
</feature>
<dbReference type="Proteomes" id="UP000232196">
    <property type="component" value="Unassembled WGS sequence"/>
</dbReference>
<name>A0A2M9XH87_9LEPT</name>
<feature type="transmembrane region" description="Helical" evidence="8">
    <location>
        <begin position="192"/>
        <end position="214"/>
    </location>
</feature>
<dbReference type="EMBL" id="NPDN01000001">
    <property type="protein sequence ID" value="PJZ27047.1"/>
    <property type="molecule type" value="Genomic_DNA"/>
</dbReference>
<feature type="transmembrane region" description="Helical" evidence="8">
    <location>
        <begin position="226"/>
        <end position="246"/>
    </location>
</feature>
<feature type="transmembrane region" description="Helical" evidence="8">
    <location>
        <begin position="280"/>
        <end position="297"/>
    </location>
</feature>
<proteinExistence type="inferred from homology"/>
<dbReference type="PROSITE" id="PS51201">
    <property type="entry name" value="RCK_N"/>
    <property type="match status" value="1"/>
</dbReference>
<dbReference type="PANTHER" id="PTHR42751">
    <property type="entry name" value="SODIUM/HYDROGEN EXCHANGER FAMILY/TRKA DOMAIN PROTEIN"/>
    <property type="match status" value="1"/>
</dbReference>
<feature type="transmembrane region" description="Helical" evidence="8">
    <location>
        <begin position="33"/>
        <end position="49"/>
    </location>
</feature>
<evidence type="ECO:0000256" key="4">
    <source>
        <dbReference type="ARBA" id="ARBA00022692"/>
    </source>
</evidence>
<feature type="transmembrane region" description="Helical" evidence="8">
    <location>
        <begin position="332"/>
        <end position="354"/>
    </location>
</feature>
<dbReference type="GO" id="GO:1902600">
    <property type="term" value="P:proton transmembrane transport"/>
    <property type="evidence" value="ECO:0007669"/>
    <property type="project" value="InterPro"/>
</dbReference>
<comment type="caution">
    <text evidence="10">The sequence shown here is derived from an EMBL/GenBank/DDBJ whole genome shotgun (WGS) entry which is preliminary data.</text>
</comment>
<dbReference type="RefSeq" id="WP_100704798.1">
    <property type="nucleotide sequence ID" value="NZ_NPDL01000004.1"/>
</dbReference>